<organism evidence="1 2">
    <name type="scientific">Pneumocystis oryctolagi</name>
    <dbReference type="NCBI Taxonomy" id="42067"/>
    <lineage>
        <taxon>Eukaryota</taxon>
        <taxon>Fungi</taxon>
        <taxon>Dikarya</taxon>
        <taxon>Ascomycota</taxon>
        <taxon>Taphrinomycotina</taxon>
        <taxon>Pneumocystomycetes</taxon>
        <taxon>Pneumocystaceae</taxon>
        <taxon>Pneumocystis</taxon>
    </lineage>
</organism>
<name>A0ACB7CG62_9ASCO</name>
<evidence type="ECO:0000313" key="2">
    <source>
        <dbReference type="Proteomes" id="UP000768646"/>
    </source>
</evidence>
<dbReference type="Proteomes" id="UP000768646">
    <property type="component" value="Unassembled WGS sequence"/>
</dbReference>
<accession>A0ACB7CG62</accession>
<comment type="caution">
    <text evidence="1">The sequence shown here is derived from an EMBL/GenBank/DDBJ whole genome shotgun (WGS) entry which is preliminary data.</text>
</comment>
<gene>
    <name evidence="1" type="ORF">PORY_002602</name>
</gene>
<evidence type="ECO:0000313" key="1">
    <source>
        <dbReference type="EMBL" id="KAG4303949.1"/>
    </source>
</evidence>
<keyword evidence="2" id="KW-1185">Reference proteome</keyword>
<dbReference type="EMBL" id="JABTEG010000013">
    <property type="protein sequence ID" value="KAG4303949.1"/>
    <property type="molecule type" value="Genomic_DNA"/>
</dbReference>
<sequence length="444" mass="52114">MYQDEHFLSPCWEASSYEASVASSEEPSAPLSSLPANVATFSHSSNKEPTQLLCFCKSPRKEALETKDMHISYLTNMPMFQNTKSAVRRRFTDFVFLYETLSSEFPMCCVPPLPDKHRLKYIKGDRFNTEFTTKRAKSLEIFLQRLAMHPQLRQSHHLCQFLESQDWHAYVRSVVLHHKINNIHVGNVLEGLSDVFLNAFTKLDKPNQLFIDMKEKIDKLDNNLTHIEKLVSKMVRNEVDLESNYNRMALLFKQLSILEPSLSQELIMFSEAIENTEANIRTLRKHTDYVYLTSLHDLISYASMQKQLLKQRDQKQMDIEGLSSYLLKINLEKQQVIQSSGLLYFREKIESLTGIDHEKAKQDRLKKLDEKNEEIKKEIEISKQASQAFDEETIQENKIFNKIKEKEIKENFSTFVKENIRFYKQILENWEKIVPQLELSQQKK</sequence>
<reference evidence="1 2" key="1">
    <citation type="journal article" date="2021" name="Commun. Biol.">
        <title>Genomic insights into the host specific adaptation of the Pneumocystis genus.</title>
        <authorList>
            <person name="Cisse O.H."/>
            <person name="Ma L."/>
            <person name="Dekker J.P."/>
            <person name="Khil P.P."/>
            <person name="Youn J.-H."/>
            <person name="Brenchley J.M."/>
            <person name="Blair R."/>
            <person name="Pahar B."/>
            <person name="Chabe M."/>
            <person name="Van Rompay K.K.A."/>
            <person name="Keesler R."/>
            <person name="Sukura A."/>
            <person name="Hirsch V."/>
            <person name="Kutty G."/>
            <person name="Liu Y."/>
            <person name="Peng L."/>
            <person name="Chen J."/>
            <person name="Song J."/>
            <person name="Weissenbacher-Lang C."/>
            <person name="Xu J."/>
            <person name="Upham N.S."/>
            <person name="Stajich J.E."/>
            <person name="Cuomo C.A."/>
            <person name="Cushion M.T."/>
            <person name="Kovacs J.A."/>
        </authorList>
    </citation>
    <scope>NUCLEOTIDE SEQUENCE [LARGE SCALE GENOMIC DNA]</scope>
    <source>
        <strain evidence="1 2">RABM</strain>
    </source>
</reference>
<proteinExistence type="predicted"/>
<protein>
    <submittedName>
        <fullName evidence="1">Uncharacterized protein</fullName>
    </submittedName>
</protein>